<dbReference type="PANTHER" id="PTHR43708:SF5">
    <property type="entry name" value="CONSERVED EXPRESSED OXIDOREDUCTASE (EUROFUNG)-RELATED"/>
    <property type="match status" value="1"/>
</dbReference>
<proteinExistence type="inferred from homology"/>
<protein>
    <submittedName>
        <fullName evidence="5">Gfo/Idh/MocA family oxidoreductase</fullName>
    </submittedName>
</protein>
<evidence type="ECO:0000313" key="5">
    <source>
        <dbReference type="EMBL" id="TVY10549.1"/>
    </source>
</evidence>
<dbReference type="InterPro" id="IPR051317">
    <property type="entry name" value="Gfo/Idh/MocA_oxidoreduct"/>
</dbReference>
<comment type="caution">
    <text evidence="5">The sequence shown here is derived from an EMBL/GenBank/DDBJ whole genome shotgun (WGS) entry which is preliminary data.</text>
</comment>
<accession>A0A559KEJ8</accession>
<dbReference type="GO" id="GO:0016491">
    <property type="term" value="F:oxidoreductase activity"/>
    <property type="evidence" value="ECO:0007669"/>
    <property type="project" value="UniProtKB-KW"/>
</dbReference>
<feature type="domain" description="GFO/IDH/MocA-like oxidoreductase" evidence="4">
    <location>
        <begin position="129"/>
        <end position="262"/>
    </location>
</feature>
<dbReference type="Proteomes" id="UP000317036">
    <property type="component" value="Unassembled WGS sequence"/>
</dbReference>
<keyword evidence="2" id="KW-0560">Oxidoreductase</keyword>
<sequence length="339" mass="37997">MIKVGLMGCGVVATYGHIPTIMKNAELELVALFEPDVTRKEQLEAAHEIPVFTDEDAFFEAGFEAVIVTSPAPAHYSNIRAAARYGKHVLCEKPLAMDEQEAEAIIKLMKDSGLMLFTAFDYRFSPVAQTIKSIVDQGAIGEVRSLRLHYVWNCHGKYTDSKVIPLQVNARREGRMLEGGPMVDCGVHQIDLARWWLGSEVTSQHSEGVWVDEYEAPDHMYLHMNHENGAHTLVEISYSYSFTALEPVSHFEYHLIGTEGIIQYNREAKLFEMRNAAGTTVFPFYKEKNFAGMYEEFAQAMASGSTGNMPTGTDGLLATRIARTATDDLLRRRDTIFTL</sequence>
<dbReference type="InterPro" id="IPR055170">
    <property type="entry name" value="GFO_IDH_MocA-like_dom"/>
</dbReference>
<dbReference type="Pfam" id="PF01408">
    <property type="entry name" value="GFO_IDH_MocA"/>
    <property type="match status" value="1"/>
</dbReference>
<feature type="domain" description="Gfo/Idh/MocA-like oxidoreductase N-terminal" evidence="3">
    <location>
        <begin position="2"/>
        <end position="119"/>
    </location>
</feature>
<dbReference type="OrthoDB" id="9815825at2"/>
<evidence type="ECO:0000259" key="3">
    <source>
        <dbReference type="Pfam" id="PF01408"/>
    </source>
</evidence>
<dbReference type="InterPro" id="IPR000683">
    <property type="entry name" value="Gfo/Idh/MocA-like_OxRdtase_N"/>
</dbReference>
<name>A0A559KEJ8_9BACL</name>
<evidence type="ECO:0000313" key="6">
    <source>
        <dbReference type="Proteomes" id="UP000317036"/>
    </source>
</evidence>
<dbReference type="GO" id="GO:0000166">
    <property type="term" value="F:nucleotide binding"/>
    <property type="evidence" value="ECO:0007669"/>
    <property type="project" value="InterPro"/>
</dbReference>
<dbReference type="SUPFAM" id="SSF55347">
    <property type="entry name" value="Glyceraldehyde-3-phosphate dehydrogenase-like, C-terminal domain"/>
    <property type="match status" value="1"/>
</dbReference>
<organism evidence="5 6">
    <name type="scientific">Paenibacillus cremeus</name>
    <dbReference type="NCBI Taxonomy" id="2163881"/>
    <lineage>
        <taxon>Bacteria</taxon>
        <taxon>Bacillati</taxon>
        <taxon>Bacillota</taxon>
        <taxon>Bacilli</taxon>
        <taxon>Bacillales</taxon>
        <taxon>Paenibacillaceae</taxon>
        <taxon>Paenibacillus</taxon>
    </lineage>
</organism>
<gene>
    <name evidence="5" type="ORF">FPZ49_07380</name>
</gene>
<dbReference type="Gene3D" id="3.40.50.720">
    <property type="entry name" value="NAD(P)-binding Rossmann-like Domain"/>
    <property type="match status" value="1"/>
</dbReference>
<dbReference type="PANTHER" id="PTHR43708">
    <property type="entry name" value="CONSERVED EXPRESSED OXIDOREDUCTASE (EUROFUNG)"/>
    <property type="match status" value="1"/>
</dbReference>
<dbReference type="AlphaFoldDB" id="A0A559KEJ8"/>
<dbReference type="RefSeq" id="WP_144845074.1">
    <property type="nucleotide sequence ID" value="NZ_VNJI01000007.1"/>
</dbReference>
<evidence type="ECO:0000256" key="1">
    <source>
        <dbReference type="ARBA" id="ARBA00010928"/>
    </source>
</evidence>
<comment type="similarity">
    <text evidence="1">Belongs to the Gfo/Idh/MocA family.</text>
</comment>
<evidence type="ECO:0000256" key="2">
    <source>
        <dbReference type="ARBA" id="ARBA00023002"/>
    </source>
</evidence>
<keyword evidence="6" id="KW-1185">Reference proteome</keyword>
<dbReference type="Pfam" id="PF22725">
    <property type="entry name" value="GFO_IDH_MocA_C3"/>
    <property type="match status" value="1"/>
</dbReference>
<dbReference type="EMBL" id="VNJI01000007">
    <property type="protein sequence ID" value="TVY10549.1"/>
    <property type="molecule type" value="Genomic_DNA"/>
</dbReference>
<evidence type="ECO:0000259" key="4">
    <source>
        <dbReference type="Pfam" id="PF22725"/>
    </source>
</evidence>
<dbReference type="Gene3D" id="3.30.360.10">
    <property type="entry name" value="Dihydrodipicolinate Reductase, domain 2"/>
    <property type="match status" value="1"/>
</dbReference>
<dbReference type="SUPFAM" id="SSF51735">
    <property type="entry name" value="NAD(P)-binding Rossmann-fold domains"/>
    <property type="match status" value="1"/>
</dbReference>
<reference evidence="5 6" key="1">
    <citation type="submission" date="2019-07" db="EMBL/GenBank/DDBJ databases">
        <authorList>
            <person name="Kim J."/>
        </authorList>
    </citation>
    <scope>NUCLEOTIDE SEQUENCE [LARGE SCALE GENOMIC DNA]</scope>
    <source>
        <strain evidence="5 6">JC52</strain>
    </source>
</reference>
<dbReference type="InterPro" id="IPR036291">
    <property type="entry name" value="NAD(P)-bd_dom_sf"/>
</dbReference>